<feature type="compositionally biased region" description="Basic and acidic residues" evidence="1">
    <location>
        <begin position="128"/>
        <end position="142"/>
    </location>
</feature>
<organism evidence="3 4">
    <name type="scientific">Folsomia candida</name>
    <name type="common">Springtail</name>
    <dbReference type="NCBI Taxonomy" id="158441"/>
    <lineage>
        <taxon>Eukaryota</taxon>
        <taxon>Metazoa</taxon>
        <taxon>Ecdysozoa</taxon>
        <taxon>Arthropoda</taxon>
        <taxon>Hexapoda</taxon>
        <taxon>Collembola</taxon>
        <taxon>Entomobryomorpha</taxon>
        <taxon>Isotomoidea</taxon>
        <taxon>Isotomidae</taxon>
        <taxon>Proisotominae</taxon>
        <taxon>Folsomia</taxon>
    </lineage>
</organism>
<feature type="chain" id="PRO_5012240268" evidence="2">
    <location>
        <begin position="24"/>
        <end position="205"/>
    </location>
</feature>
<dbReference type="Proteomes" id="UP000198287">
    <property type="component" value="Unassembled WGS sequence"/>
</dbReference>
<reference evidence="3 4" key="1">
    <citation type="submission" date="2015-12" db="EMBL/GenBank/DDBJ databases">
        <title>The genome of Folsomia candida.</title>
        <authorList>
            <person name="Faddeeva A."/>
            <person name="Derks M.F."/>
            <person name="Anvar Y."/>
            <person name="Smit S."/>
            <person name="Van Straalen N."/>
            <person name="Roelofs D."/>
        </authorList>
    </citation>
    <scope>NUCLEOTIDE SEQUENCE [LARGE SCALE GENOMIC DNA]</scope>
    <source>
        <strain evidence="3 4">VU population</strain>
        <tissue evidence="3">Whole body</tissue>
    </source>
</reference>
<protein>
    <submittedName>
        <fullName evidence="3">Uncharacterized protein</fullName>
    </submittedName>
</protein>
<feature type="compositionally biased region" description="Basic residues" evidence="1">
    <location>
        <begin position="74"/>
        <end position="88"/>
    </location>
</feature>
<evidence type="ECO:0000256" key="2">
    <source>
        <dbReference type="SAM" id="SignalP"/>
    </source>
</evidence>
<proteinExistence type="predicted"/>
<accession>A0A226EMJ3</accession>
<dbReference type="OrthoDB" id="10624774at2759"/>
<keyword evidence="4" id="KW-1185">Reference proteome</keyword>
<feature type="compositionally biased region" description="Gly residues" evidence="1">
    <location>
        <begin position="144"/>
        <end position="163"/>
    </location>
</feature>
<evidence type="ECO:0000313" key="3">
    <source>
        <dbReference type="EMBL" id="OXA57981.1"/>
    </source>
</evidence>
<feature type="signal peptide" evidence="2">
    <location>
        <begin position="1"/>
        <end position="23"/>
    </location>
</feature>
<evidence type="ECO:0000313" key="4">
    <source>
        <dbReference type="Proteomes" id="UP000198287"/>
    </source>
</evidence>
<sequence>MISGIFIFFGIIVSLSVPSPVTATQSNSTIQKPIVIFSSLNVSPNKVIAHQPVSNSNAPSLVQFELETQESRQKNRRQSYNHKSKPKRTQYQNHNRHSDGKKGKGGYYHTDSYKGNKGYSDSSTYNRAKKDNYGDGDHKEYGSKNGGSHGGGNSGGSKYGGSRGRASNAHGASGDRFGGGYRGKYASDYSDNGNAYLNAGGGGGY</sequence>
<evidence type="ECO:0000256" key="1">
    <source>
        <dbReference type="SAM" id="MobiDB-lite"/>
    </source>
</evidence>
<keyword evidence="2" id="KW-0732">Signal</keyword>
<dbReference type="AlphaFoldDB" id="A0A226EMJ3"/>
<name>A0A226EMJ3_FOLCA</name>
<feature type="region of interest" description="Disordered" evidence="1">
    <location>
        <begin position="67"/>
        <end position="205"/>
    </location>
</feature>
<gene>
    <name evidence="3" type="ORF">Fcan01_07237</name>
</gene>
<comment type="caution">
    <text evidence="3">The sequence shown here is derived from an EMBL/GenBank/DDBJ whole genome shotgun (WGS) entry which is preliminary data.</text>
</comment>
<dbReference type="EMBL" id="LNIX01000003">
    <property type="protein sequence ID" value="OXA57981.1"/>
    <property type="molecule type" value="Genomic_DNA"/>
</dbReference>